<dbReference type="EMBL" id="JBHFEH010000039">
    <property type="protein sequence ID" value="KAL2051072.1"/>
    <property type="molecule type" value="Genomic_DNA"/>
</dbReference>
<keyword evidence="1" id="KW-1133">Transmembrane helix</keyword>
<keyword evidence="1" id="KW-0812">Transmembrane</keyword>
<proteinExistence type="predicted"/>
<evidence type="ECO:0000313" key="3">
    <source>
        <dbReference type="Proteomes" id="UP001590951"/>
    </source>
</evidence>
<organism evidence="2 3">
    <name type="scientific">Lepraria finkii</name>
    <dbReference type="NCBI Taxonomy" id="1340010"/>
    <lineage>
        <taxon>Eukaryota</taxon>
        <taxon>Fungi</taxon>
        <taxon>Dikarya</taxon>
        <taxon>Ascomycota</taxon>
        <taxon>Pezizomycotina</taxon>
        <taxon>Lecanoromycetes</taxon>
        <taxon>OSLEUM clade</taxon>
        <taxon>Lecanoromycetidae</taxon>
        <taxon>Lecanorales</taxon>
        <taxon>Lecanorineae</taxon>
        <taxon>Stereocaulaceae</taxon>
        <taxon>Lepraria</taxon>
    </lineage>
</organism>
<reference evidence="2 3" key="1">
    <citation type="submission" date="2024-09" db="EMBL/GenBank/DDBJ databases">
        <title>Rethinking Asexuality: The Enigmatic Case of Functional Sexual Genes in Lepraria (Stereocaulaceae).</title>
        <authorList>
            <person name="Doellman M."/>
            <person name="Sun Y."/>
            <person name="Barcenas-Pena A."/>
            <person name="Lumbsch H.T."/>
            <person name="Grewe F."/>
        </authorList>
    </citation>
    <scope>NUCLEOTIDE SEQUENCE [LARGE SCALE GENOMIC DNA]</scope>
    <source>
        <strain evidence="2 3">Grewe 0041</strain>
    </source>
</reference>
<keyword evidence="1" id="KW-0472">Membrane</keyword>
<feature type="transmembrane region" description="Helical" evidence="1">
    <location>
        <begin position="15"/>
        <end position="35"/>
    </location>
</feature>
<protein>
    <recommendedName>
        <fullName evidence="4">NADH dehydrogenase subunit 1</fullName>
    </recommendedName>
</protein>
<keyword evidence="3" id="KW-1185">Reference proteome</keyword>
<evidence type="ECO:0000313" key="2">
    <source>
        <dbReference type="EMBL" id="KAL2051072.1"/>
    </source>
</evidence>
<name>A0ABR4AZJ1_9LECA</name>
<gene>
    <name evidence="2" type="ORF">ABVK25_008666</name>
</gene>
<dbReference type="Proteomes" id="UP001590951">
    <property type="component" value="Unassembled WGS sequence"/>
</dbReference>
<evidence type="ECO:0000256" key="1">
    <source>
        <dbReference type="SAM" id="Phobius"/>
    </source>
</evidence>
<evidence type="ECO:0008006" key="4">
    <source>
        <dbReference type="Google" id="ProtNLM"/>
    </source>
</evidence>
<sequence length="89" mass="10965">MYITRGFDRIYDYDFSYVLFLYVLFLYVLFLFLYVLFLYVIFLYVLFLYILFLYVLSFYNAGKRNVPSYRSDTCNPGLLWPTWVCLRDC</sequence>
<accession>A0ABR4AZJ1</accession>
<comment type="caution">
    <text evidence="2">The sequence shown here is derived from an EMBL/GenBank/DDBJ whole genome shotgun (WGS) entry which is preliminary data.</text>
</comment>
<feature type="transmembrane region" description="Helical" evidence="1">
    <location>
        <begin position="41"/>
        <end position="61"/>
    </location>
</feature>